<dbReference type="GO" id="GO:0000976">
    <property type="term" value="F:transcription cis-regulatory region binding"/>
    <property type="evidence" value="ECO:0007669"/>
    <property type="project" value="TreeGrafter"/>
</dbReference>
<evidence type="ECO:0000256" key="4">
    <source>
        <dbReference type="ARBA" id="ARBA00023163"/>
    </source>
</evidence>
<evidence type="ECO:0000313" key="8">
    <source>
        <dbReference type="Proteomes" id="UP000014480"/>
    </source>
</evidence>
<dbReference type="GO" id="GO:0006508">
    <property type="term" value="P:proteolysis"/>
    <property type="evidence" value="ECO:0007669"/>
    <property type="project" value="UniProtKB-KW"/>
</dbReference>
<dbReference type="PANTHER" id="PTHR31845:SF17">
    <property type="entry name" value="ZN(II)2CYS6 TRANSCRIPTION FACTOR (EUROFUNG)"/>
    <property type="match status" value="1"/>
</dbReference>
<feature type="region of interest" description="Disordered" evidence="6">
    <location>
        <begin position="72"/>
        <end position="104"/>
    </location>
</feature>
<name>A0A484FIP4_COLOR</name>
<evidence type="ECO:0000256" key="5">
    <source>
        <dbReference type="ARBA" id="ARBA00023242"/>
    </source>
</evidence>
<dbReference type="Proteomes" id="UP000014480">
    <property type="component" value="Unassembled WGS sequence"/>
</dbReference>
<keyword evidence="8" id="KW-1185">Reference proteome</keyword>
<dbReference type="OrthoDB" id="4060227at2759"/>
<protein>
    <submittedName>
        <fullName evidence="7">Transcriptional activator of proteases prtT</fullName>
    </submittedName>
</protein>
<evidence type="ECO:0000256" key="3">
    <source>
        <dbReference type="ARBA" id="ARBA00023125"/>
    </source>
</evidence>
<accession>A0A484FIP4</accession>
<dbReference type="GO" id="GO:0008233">
    <property type="term" value="F:peptidase activity"/>
    <property type="evidence" value="ECO:0007669"/>
    <property type="project" value="UniProtKB-KW"/>
</dbReference>
<keyword evidence="7" id="KW-0378">Hydrolase</keyword>
<gene>
    <name evidence="7" type="primary">prtT-2</name>
    <name evidence="7" type="ORF">Cob_v009626</name>
</gene>
<proteinExistence type="predicted"/>
<keyword evidence="5" id="KW-0539">Nucleus</keyword>
<reference evidence="8" key="2">
    <citation type="journal article" date="2019" name="Mol. Plant Microbe Interact.">
        <title>Genome sequence resources for four phytopathogenic fungi from the Colletotrichum orbiculare species complex.</title>
        <authorList>
            <person name="Gan P."/>
            <person name="Tsushima A."/>
            <person name="Narusaka M."/>
            <person name="Narusaka Y."/>
            <person name="Takano Y."/>
            <person name="Kubo Y."/>
            <person name="Shirasu K."/>
        </authorList>
    </citation>
    <scope>GENOME REANNOTATION</scope>
    <source>
        <strain evidence="8">104-T / ATCC 96160 / CBS 514.97 / LARS 414 / MAFF 240422</strain>
    </source>
</reference>
<reference evidence="8" key="1">
    <citation type="journal article" date="2013" name="New Phytol.">
        <title>Comparative genomic and transcriptomic analyses reveal the hemibiotrophic stage shift of Colletotrichum fungi.</title>
        <authorList>
            <person name="Gan P."/>
            <person name="Ikeda K."/>
            <person name="Irieda H."/>
            <person name="Narusaka M."/>
            <person name="O'Connell R.J."/>
            <person name="Narusaka Y."/>
            <person name="Takano Y."/>
            <person name="Kubo Y."/>
            <person name="Shirasu K."/>
        </authorList>
    </citation>
    <scope>NUCLEOTIDE SEQUENCE [LARGE SCALE GENOMIC DNA]</scope>
    <source>
        <strain evidence="8">104-T / ATCC 96160 / CBS 514.97 / LARS 414 / MAFF 240422</strain>
    </source>
</reference>
<dbReference type="PANTHER" id="PTHR31845">
    <property type="entry name" value="FINGER DOMAIN PROTEIN, PUTATIVE-RELATED"/>
    <property type="match status" value="1"/>
</dbReference>
<sequence>MPPVSETKGAIREIECVFSGVPQYWRPTGDKALQENLAEDLGVLRAAINNILSNKNQPPLEPLKTESFALHRPAHASPSPPASPTSRQPSPEDNGPTEEATVEPLNHIPIKSLYEITGLESLRPRQLCSASRSHAKFTTGQSPRDLVSLGKIEAEVANRLVRKFLDQTDHYLYGTNAGYADVDSVRRASPLLFAAICTVCALHEPGGESLFQTCNLELRKLIQKFVFASQISTADFQGLCIASFWLSDVSWSVSGLAIRRAMEFQLGKSFDLVVGNDTVRSATNRMQLRSRGEALDCLRVWYLFYVCDHHLSILYSRPSSFGKQVSVVKWELYLQALPETRTDTRLSSQLELLSILDQVTGLFGTDVHVGIPASFHVQLTGFNHRLDQWVMTWTDRYKPHDKIGMFPFKSLMLHYHFAKLFVSSHVFRSDDGSKALPSEYTDVAQVAVSSARAVVELTANDPDIKIGLVGMAHYCHTMIAYACSFLLKLATSRQYDLGLDQNDTFLAIRDVAVMCESAQCTRFHLLHWMGAGLRQLVAKCEAAMIGQSGNPRGTSDDHADVSADVQMQEEVRDGQARSETLVSQGNAWNMATDIGALGWPPGDGGSLGYDGLEMGIEGFDLGWESLLPSFDLDQMGFGLL</sequence>
<evidence type="ECO:0000256" key="1">
    <source>
        <dbReference type="ARBA" id="ARBA00004123"/>
    </source>
</evidence>
<organism evidence="7 8">
    <name type="scientific">Colletotrichum orbiculare (strain 104-T / ATCC 96160 / CBS 514.97 / LARS 414 / MAFF 240422)</name>
    <name type="common">Cucumber anthracnose fungus</name>
    <name type="synonym">Colletotrichum lagenarium</name>
    <dbReference type="NCBI Taxonomy" id="1213857"/>
    <lineage>
        <taxon>Eukaryota</taxon>
        <taxon>Fungi</taxon>
        <taxon>Dikarya</taxon>
        <taxon>Ascomycota</taxon>
        <taxon>Pezizomycotina</taxon>
        <taxon>Sordariomycetes</taxon>
        <taxon>Hypocreomycetidae</taxon>
        <taxon>Glomerellales</taxon>
        <taxon>Glomerellaceae</taxon>
        <taxon>Colletotrichum</taxon>
        <taxon>Colletotrichum orbiculare species complex</taxon>
    </lineage>
</organism>
<keyword evidence="7" id="KW-0645">Protease</keyword>
<evidence type="ECO:0000256" key="2">
    <source>
        <dbReference type="ARBA" id="ARBA00023015"/>
    </source>
</evidence>
<dbReference type="InterPro" id="IPR051089">
    <property type="entry name" value="prtT"/>
</dbReference>
<keyword evidence="4" id="KW-0804">Transcription</keyword>
<dbReference type="AlphaFoldDB" id="A0A484FIP4"/>
<evidence type="ECO:0000256" key="6">
    <source>
        <dbReference type="SAM" id="MobiDB-lite"/>
    </source>
</evidence>
<keyword evidence="2" id="KW-0805">Transcription regulation</keyword>
<dbReference type="EMBL" id="AMCV02000028">
    <property type="protein sequence ID" value="TDZ17445.1"/>
    <property type="molecule type" value="Genomic_DNA"/>
</dbReference>
<dbReference type="GO" id="GO:0000981">
    <property type="term" value="F:DNA-binding transcription factor activity, RNA polymerase II-specific"/>
    <property type="evidence" value="ECO:0007669"/>
    <property type="project" value="TreeGrafter"/>
</dbReference>
<comment type="caution">
    <text evidence="7">The sequence shown here is derived from an EMBL/GenBank/DDBJ whole genome shotgun (WGS) entry which is preliminary data.</text>
</comment>
<dbReference type="CDD" id="cd12148">
    <property type="entry name" value="fungal_TF_MHR"/>
    <property type="match status" value="1"/>
</dbReference>
<evidence type="ECO:0000313" key="7">
    <source>
        <dbReference type="EMBL" id="TDZ17445.1"/>
    </source>
</evidence>
<comment type="subcellular location">
    <subcellularLocation>
        <location evidence="1">Nucleus</location>
    </subcellularLocation>
</comment>
<dbReference type="GO" id="GO:0005634">
    <property type="term" value="C:nucleus"/>
    <property type="evidence" value="ECO:0007669"/>
    <property type="project" value="UniProtKB-SubCell"/>
</dbReference>
<keyword evidence="3" id="KW-0238">DNA-binding</keyword>